<feature type="domain" description="DNA methylase N-4/N-6" evidence="3">
    <location>
        <begin position="1"/>
        <end position="49"/>
    </location>
</feature>
<dbReference type="GO" id="GO:0005737">
    <property type="term" value="C:cytoplasm"/>
    <property type="evidence" value="ECO:0007669"/>
    <property type="project" value="TreeGrafter"/>
</dbReference>
<dbReference type="InterPro" id="IPR001091">
    <property type="entry name" value="RM_Methyltransferase"/>
</dbReference>
<dbReference type="Gene3D" id="3.40.50.150">
    <property type="entry name" value="Vaccinia Virus protein VP39"/>
    <property type="match status" value="1"/>
</dbReference>
<protein>
    <recommendedName>
        <fullName evidence="3">DNA methylase N-4/N-6 domain-containing protein</fullName>
    </recommendedName>
</protein>
<dbReference type="PRINTS" id="PR00508">
    <property type="entry name" value="S21N4MTFRASE"/>
</dbReference>
<dbReference type="PANTHER" id="PTHR13370">
    <property type="entry name" value="RNA METHYLASE-RELATED"/>
    <property type="match status" value="1"/>
</dbReference>
<dbReference type="AlphaFoldDB" id="A0A645FUJ2"/>
<dbReference type="InterPro" id="IPR029063">
    <property type="entry name" value="SAM-dependent_MTases_sf"/>
</dbReference>
<sequence>MAKIILASSNEGDVVLDPFLGSGTTSVVAKKLKRHYIGIEIEQQYCVWAEQRLEAADKEPKIQGYVDGVFWERNTLSTQKARQSKGKVKK</sequence>
<dbReference type="GO" id="GO:0032259">
    <property type="term" value="P:methylation"/>
    <property type="evidence" value="ECO:0007669"/>
    <property type="project" value="UniProtKB-KW"/>
</dbReference>
<evidence type="ECO:0000256" key="2">
    <source>
        <dbReference type="ARBA" id="ARBA00022679"/>
    </source>
</evidence>
<proteinExistence type="predicted"/>
<organism evidence="4">
    <name type="scientific">bioreactor metagenome</name>
    <dbReference type="NCBI Taxonomy" id="1076179"/>
    <lineage>
        <taxon>unclassified sequences</taxon>
        <taxon>metagenomes</taxon>
        <taxon>ecological metagenomes</taxon>
    </lineage>
</organism>
<dbReference type="SUPFAM" id="SSF53335">
    <property type="entry name" value="S-adenosyl-L-methionine-dependent methyltransferases"/>
    <property type="match status" value="1"/>
</dbReference>
<name>A0A645FUJ2_9ZZZZ</name>
<keyword evidence="1" id="KW-0489">Methyltransferase</keyword>
<gene>
    <name evidence="4" type="ORF">SDC9_162998</name>
</gene>
<dbReference type="GO" id="GO:0008170">
    <property type="term" value="F:N-methyltransferase activity"/>
    <property type="evidence" value="ECO:0007669"/>
    <property type="project" value="InterPro"/>
</dbReference>
<dbReference type="InterPro" id="IPR002941">
    <property type="entry name" value="DNA_methylase_N4/N6"/>
</dbReference>
<accession>A0A645FUJ2</accession>
<keyword evidence="2" id="KW-0808">Transferase</keyword>
<reference evidence="4" key="1">
    <citation type="submission" date="2019-08" db="EMBL/GenBank/DDBJ databases">
        <authorList>
            <person name="Kucharzyk K."/>
            <person name="Murdoch R.W."/>
            <person name="Higgins S."/>
            <person name="Loffler F."/>
        </authorList>
    </citation>
    <scope>NUCLEOTIDE SEQUENCE</scope>
</reference>
<dbReference type="GO" id="GO:0003677">
    <property type="term" value="F:DNA binding"/>
    <property type="evidence" value="ECO:0007669"/>
    <property type="project" value="InterPro"/>
</dbReference>
<evidence type="ECO:0000259" key="3">
    <source>
        <dbReference type="Pfam" id="PF01555"/>
    </source>
</evidence>
<dbReference type="Pfam" id="PF01555">
    <property type="entry name" value="N6_N4_Mtase"/>
    <property type="match status" value="1"/>
</dbReference>
<comment type="caution">
    <text evidence="4">The sequence shown here is derived from an EMBL/GenBank/DDBJ whole genome shotgun (WGS) entry which is preliminary data.</text>
</comment>
<evidence type="ECO:0000313" key="4">
    <source>
        <dbReference type="EMBL" id="MPN15664.1"/>
    </source>
</evidence>
<dbReference type="EMBL" id="VSSQ01062498">
    <property type="protein sequence ID" value="MPN15664.1"/>
    <property type="molecule type" value="Genomic_DNA"/>
</dbReference>
<dbReference type="PANTHER" id="PTHR13370:SF24">
    <property type="entry name" value="TYPE III RESTRICTION-MODIFICATION ENZYME STYLTI MOD SUBUNIT"/>
    <property type="match status" value="1"/>
</dbReference>
<evidence type="ECO:0000256" key="1">
    <source>
        <dbReference type="ARBA" id="ARBA00022603"/>
    </source>
</evidence>